<dbReference type="SMART" id="SM00387">
    <property type="entry name" value="HATPase_c"/>
    <property type="match status" value="1"/>
</dbReference>
<dbReference type="CDD" id="cd00082">
    <property type="entry name" value="HisKA"/>
    <property type="match status" value="1"/>
</dbReference>
<evidence type="ECO:0000259" key="9">
    <source>
        <dbReference type="PROSITE" id="PS50110"/>
    </source>
</evidence>
<dbReference type="InterPro" id="IPR001789">
    <property type="entry name" value="Sig_transdc_resp-reg_receiver"/>
</dbReference>
<dbReference type="Gene3D" id="1.10.287.130">
    <property type="match status" value="1"/>
</dbReference>
<gene>
    <name evidence="10" type="ORF">AKJ09_05004</name>
</gene>
<evidence type="ECO:0000256" key="2">
    <source>
        <dbReference type="ARBA" id="ARBA00012438"/>
    </source>
</evidence>
<feature type="modified residue" description="4-aspartylphosphate" evidence="6">
    <location>
        <position position="583"/>
    </location>
</feature>
<dbReference type="SUPFAM" id="SSF55874">
    <property type="entry name" value="ATPase domain of HSP90 chaperone/DNA topoisomerase II/histidine kinase"/>
    <property type="match status" value="1"/>
</dbReference>
<dbReference type="SUPFAM" id="SSF55781">
    <property type="entry name" value="GAF domain-like"/>
    <property type="match status" value="1"/>
</dbReference>
<dbReference type="GO" id="GO:0000155">
    <property type="term" value="F:phosphorelay sensor kinase activity"/>
    <property type="evidence" value="ECO:0007669"/>
    <property type="project" value="InterPro"/>
</dbReference>
<accession>A0A0K1PXU0</accession>
<dbReference type="InterPro" id="IPR011006">
    <property type="entry name" value="CheY-like_superfamily"/>
</dbReference>
<evidence type="ECO:0000313" key="10">
    <source>
        <dbReference type="EMBL" id="AKU98340.1"/>
    </source>
</evidence>
<dbReference type="Pfam" id="PF00512">
    <property type="entry name" value="HisKA"/>
    <property type="match status" value="1"/>
</dbReference>
<dbReference type="SMART" id="SM00448">
    <property type="entry name" value="REC"/>
    <property type="match status" value="1"/>
</dbReference>
<dbReference type="InterPro" id="IPR029016">
    <property type="entry name" value="GAF-like_dom_sf"/>
</dbReference>
<dbReference type="InterPro" id="IPR003018">
    <property type="entry name" value="GAF"/>
</dbReference>
<evidence type="ECO:0000259" key="8">
    <source>
        <dbReference type="PROSITE" id="PS50109"/>
    </source>
</evidence>
<dbReference type="PROSITE" id="PS50110">
    <property type="entry name" value="RESPONSE_REGULATORY"/>
    <property type="match status" value="1"/>
</dbReference>
<dbReference type="SMART" id="SM00388">
    <property type="entry name" value="HisKA"/>
    <property type="match status" value="1"/>
</dbReference>
<protein>
    <recommendedName>
        <fullName evidence="2">histidine kinase</fullName>
        <ecNumber evidence="2">2.7.13.3</ecNumber>
    </recommendedName>
</protein>
<keyword evidence="5 10" id="KW-0418">Kinase</keyword>
<name>A0A0K1PXU0_9BACT</name>
<evidence type="ECO:0000256" key="1">
    <source>
        <dbReference type="ARBA" id="ARBA00000085"/>
    </source>
</evidence>
<dbReference type="AlphaFoldDB" id="A0A0K1PXU0"/>
<dbReference type="PANTHER" id="PTHR43065:SF42">
    <property type="entry name" value="TWO-COMPONENT SENSOR PPRA"/>
    <property type="match status" value="1"/>
</dbReference>
<dbReference type="Pfam" id="PF01590">
    <property type="entry name" value="GAF"/>
    <property type="match status" value="1"/>
</dbReference>
<evidence type="ECO:0000256" key="3">
    <source>
        <dbReference type="ARBA" id="ARBA00022553"/>
    </source>
</evidence>
<dbReference type="KEGG" id="llu:AKJ09_05004"/>
<dbReference type="PRINTS" id="PR00344">
    <property type="entry name" value="BCTRLSENSOR"/>
</dbReference>
<dbReference type="PATRIC" id="fig|1391654.3.peg.5067"/>
<dbReference type="Gene3D" id="3.40.50.2300">
    <property type="match status" value="1"/>
</dbReference>
<feature type="domain" description="Histidine kinase" evidence="8">
    <location>
        <begin position="290"/>
        <end position="510"/>
    </location>
</feature>
<evidence type="ECO:0000256" key="5">
    <source>
        <dbReference type="ARBA" id="ARBA00022777"/>
    </source>
</evidence>
<feature type="domain" description="Response regulatory" evidence="9">
    <location>
        <begin position="532"/>
        <end position="648"/>
    </location>
</feature>
<keyword evidence="3 6" id="KW-0597">Phosphoprotein</keyword>
<dbReference type="Proteomes" id="UP000064967">
    <property type="component" value="Chromosome"/>
</dbReference>
<dbReference type="InterPro" id="IPR004358">
    <property type="entry name" value="Sig_transdc_His_kin-like_C"/>
</dbReference>
<proteinExistence type="predicted"/>
<evidence type="ECO:0000256" key="6">
    <source>
        <dbReference type="PROSITE-ProRule" id="PRU00169"/>
    </source>
</evidence>
<dbReference type="Gene3D" id="3.30.565.10">
    <property type="entry name" value="Histidine kinase-like ATPase, C-terminal domain"/>
    <property type="match status" value="1"/>
</dbReference>
<dbReference type="EMBL" id="CP012333">
    <property type="protein sequence ID" value="AKU98340.1"/>
    <property type="molecule type" value="Genomic_DNA"/>
</dbReference>
<dbReference type="SUPFAM" id="SSF47384">
    <property type="entry name" value="Homodimeric domain of signal transducing histidine kinase"/>
    <property type="match status" value="1"/>
</dbReference>
<dbReference type="SMART" id="SM00065">
    <property type="entry name" value="GAF"/>
    <property type="match status" value="1"/>
</dbReference>
<dbReference type="Pfam" id="PF00072">
    <property type="entry name" value="Response_reg"/>
    <property type="match status" value="1"/>
</dbReference>
<keyword evidence="11" id="KW-1185">Reference proteome</keyword>
<organism evidence="10 11">
    <name type="scientific">Labilithrix luteola</name>
    <dbReference type="NCBI Taxonomy" id="1391654"/>
    <lineage>
        <taxon>Bacteria</taxon>
        <taxon>Pseudomonadati</taxon>
        <taxon>Myxococcota</taxon>
        <taxon>Polyangia</taxon>
        <taxon>Polyangiales</taxon>
        <taxon>Labilitrichaceae</taxon>
        <taxon>Labilithrix</taxon>
    </lineage>
</organism>
<evidence type="ECO:0000313" key="11">
    <source>
        <dbReference type="Proteomes" id="UP000064967"/>
    </source>
</evidence>
<dbReference type="PANTHER" id="PTHR43065">
    <property type="entry name" value="SENSOR HISTIDINE KINASE"/>
    <property type="match status" value="1"/>
</dbReference>
<dbReference type="STRING" id="1391654.AKJ09_05004"/>
<dbReference type="Pfam" id="PF02518">
    <property type="entry name" value="HATPase_c"/>
    <property type="match status" value="1"/>
</dbReference>
<dbReference type="InterPro" id="IPR036890">
    <property type="entry name" value="HATPase_C_sf"/>
</dbReference>
<dbReference type="InterPro" id="IPR005467">
    <property type="entry name" value="His_kinase_dom"/>
</dbReference>
<sequence length="660" mass="72077">MRIWDAQGAKQGHARLGTETERPALAGETESPSREQLAQALAGGVVSVRPQADSEGLERILAQLVDAEGRPTGAVEITLDVTARQRTEAMLRERLVFEELIMNLSTQLVGLPVDAVDEGVQDALRAIGEFAHVDRAYVFRFSSDGMAMDNTHEWCAPGIHPVIDMMQAAPLEVFPWWMARIRNRELIHVPDIFALPPEADAERATLIDQGVKSVLALPLIYQRTVVGFVGFDAVRETKTWHDADFGLLRIASELLVSALERKRAEESRRALEAQLIQARSLENVARLAGGVAHDFNNLLAIILNYASILRRELTNADQADKMSELYEAARRAADLTRQLLLMGRRDVVEPVLLDLNAVVRSLEILVEQAIGETIELRLSLDGDIGLARIGLPQIEQVVLNLVVNARDAMCGGGVLTLETSEIEVDARHAARFIDVKPGTYLRLRVIDTGVGMPPEVASRAFEPFFTTKETGTGLGLSTVYGVVEQAGGHVLLSSEVGKGTTVDIYLPVVRDGVAADIRPAPADDAPKGRGETVLVVEDSPSVRRLVCAMLQANGYSPIEASAGRDALEVMAKHDGVIDVLLTDVILPQMSGRDLAIQARAVHGISRILFMSGYHDDIIVHHGFLEPGTQLLQKPFLEHDLLRAMRKVLDAPAPPESRPSR</sequence>
<keyword evidence="4" id="KW-0808">Transferase</keyword>
<evidence type="ECO:0000256" key="4">
    <source>
        <dbReference type="ARBA" id="ARBA00022679"/>
    </source>
</evidence>
<comment type="catalytic activity">
    <reaction evidence="1">
        <text>ATP + protein L-histidine = ADP + protein N-phospho-L-histidine.</text>
        <dbReference type="EC" id="2.7.13.3"/>
    </reaction>
</comment>
<feature type="region of interest" description="Disordered" evidence="7">
    <location>
        <begin position="1"/>
        <end position="31"/>
    </location>
</feature>
<reference evidence="10 11" key="1">
    <citation type="submission" date="2015-08" db="EMBL/GenBank/DDBJ databases">
        <authorList>
            <person name="Babu N.S."/>
            <person name="Beckwith C.J."/>
            <person name="Beseler K.G."/>
            <person name="Brison A."/>
            <person name="Carone J.V."/>
            <person name="Caskin T.P."/>
            <person name="Diamond M."/>
            <person name="Durham M.E."/>
            <person name="Foxe J.M."/>
            <person name="Go M."/>
            <person name="Henderson B.A."/>
            <person name="Jones I.B."/>
            <person name="McGettigan J.A."/>
            <person name="Micheletti S.J."/>
            <person name="Nasrallah M.E."/>
            <person name="Ortiz D."/>
            <person name="Piller C.R."/>
            <person name="Privatt S.R."/>
            <person name="Schneider S.L."/>
            <person name="Sharp S."/>
            <person name="Smith T.C."/>
            <person name="Stanton J.D."/>
            <person name="Ullery H.E."/>
            <person name="Wilson R.J."/>
            <person name="Serrano M.G."/>
            <person name="Buck G."/>
            <person name="Lee V."/>
            <person name="Wang Y."/>
            <person name="Carvalho R."/>
            <person name="Voegtly L."/>
            <person name="Shi R."/>
            <person name="Duckworth R."/>
            <person name="Johnson A."/>
            <person name="Loviza R."/>
            <person name="Walstead R."/>
            <person name="Shah Z."/>
            <person name="Kiflezghi M."/>
            <person name="Wade K."/>
            <person name="Ball S.L."/>
            <person name="Bradley K.W."/>
            <person name="Asai D.J."/>
            <person name="Bowman C.A."/>
            <person name="Russell D.A."/>
            <person name="Pope W.H."/>
            <person name="Jacobs-Sera D."/>
            <person name="Hendrix R.W."/>
            <person name="Hatfull G.F."/>
        </authorList>
    </citation>
    <scope>NUCLEOTIDE SEQUENCE [LARGE SCALE GENOMIC DNA]</scope>
    <source>
        <strain evidence="10 11">DSM 27648</strain>
    </source>
</reference>
<dbReference type="SUPFAM" id="SSF52172">
    <property type="entry name" value="CheY-like"/>
    <property type="match status" value="1"/>
</dbReference>
<dbReference type="InterPro" id="IPR036097">
    <property type="entry name" value="HisK_dim/P_sf"/>
</dbReference>
<dbReference type="PROSITE" id="PS50109">
    <property type="entry name" value="HIS_KIN"/>
    <property type="match status" value="1"/>
</dbReference>
<dbReference type="InterPro" id="IPR003594">
    <property type="entry name" value="HATPase_dom"/>
</dbReference>
<evidence type="ECO:0000256" key="7">
    <source>
        <dbReference type="SAM" id="MobiDB-lite"/>
    </source>
</evidence>
<dbReference type="InterPro" id="IPR003661">
    <property type="entry name" value="HisK_dim/P_dom"/>
</dbReference>
<dbReference type="Gene3D" id="3.30.450.40">
    <property type="match status" value="1"/>
</dbReference>
<dbReference type="EC" id="2.7.13.3" evidence="2"/>